<keyword evidence="10" id="KW-1185">Reference proteome</keyword>
<dbReference type="EMBL" id="JADCKB010000011">
    <property type="protein sequence ID" value="MBE5040081.1"/>
    <property type="molecule type" value="Genomic_DNA"/>
</dbReference>
<dbReference type="AlphaFoldDB" id="A0A9D5LY26"/>
<evidence type="ECO:0000256" key="4">
    <source>
        <dbReference type="ARBA" id="ARBA00022692"/>
    </source>
</evidence>
<dbReference type="PANTHER" id="PTHR30193:SF44">
    <property type="entry name" value="LACTOSE TRANSPORT SYSTEM PERMEASE PROTEIN LACF"/>
    <property type="match status" value="1"/>
</dbReference>
<dbReference type="CDD" id="cd06261">
    <property type="entry name" value="TM_PBP2"/>
    <property type="match status" value="1"/>
</dbReference>
<accession>A0A9D5LY26</accession>
<organism evidence="9 10">
    <name type="scientific">Ructibacterium gallinarum</name>
    <dbReference type="NCBI Taxonomy" id="2779355"/>
    <lineage>
        <taxon>Bacteria</taxon>
        <taxon>Bacillati</taxon>
        <taxon>Bacillota</taxon>
        <taxon>Clostridia</taxon>
        <taxon>Eubacteriales</taxon>
        <taxon>Oscillospiraceae</taxon>
        <taxon>Ructibacterium</taxon>
    </lineage>
</organism>
<keyword evidence="2 7" id="KW-0813">Transport</keyword>
<evidence type="ECO:0000256" key="2">
    <source>
        <dbReference type="ARBA" id="ARBA00022448"/>
    </source>
</evidence>
<feature type="transmembrane region" description="Helical" evidence="7">
    <location>
        <begin position="103"/>
        <end position="124"/>
    </location>
</feature>
<keyword evidence="4 7" id="KW-0812">Transmembrane</keyword>
<evidence type="ECO:0000256" key="6">
    <source>
        <dbReference type="ARBA" id="ARBA00023136"/>
    </source>
</evidence>
<evidence type="ECO:0000313" key="9">
    <source>
        <dbReference type="EMBL" id="MBE5040081.1"/>
    </source>
</evidence>
<feature type="transmembrane region" description="Helical" evidence="7">
    <location>
        <begin position="6"/>
        <end position="24"/>
    </location>
</feature>
<feature type="transmembrane region" description="Helical" evidence="7">
    <location>
        <begin position="199"/>
        <end position="225"/>
    </location>
</feature>
<evidence type="ECO:0000256" key="5">
    <source>
        <dbReference type="ARBA" id="ARBA00022989"/>
    </source>
</evidence>
<evidence type="ECO:0000256" key="1">
    <source>
        <dbReference type="ARBA" id="ARBA00004651"/>
    </source>
</evidence>
<evidence type="ECO:0000256" key="3">
    <source>
        <dbReference type="ARBA" id="ARBA00022475"/>
    </source>
</evidence>
<feature type="transmembrane region" description="Helical" evidence="7">
    <location>
        <begin position="61"/>
        <end position="82"/>
    </location>
</feature>
<feature type="transmembrane region" description="Helical" evidence="7">
    <location>
        <begin position="144"/>
        <end position="167"/>
    </location>
</feature>
<dbReference type="Gene3D" id="1.10.3720.10">
    <property type="entry name" value="MetI-like"/>
    <property type="match status" value="1"/>
</dbReference>
<proteinExistence type="inferred from homology"/>
<keyword evidence="5 7" id="KW-1133">Transmembrane helix</keyword>
<dbReference type="PANTHER" id="PTHR30193">
    <property type="entry name" value="ABC TRANSPORTER PERMEASE PROTEIN"/>
    <property type="match status" value="1"/>
</dbReference>
<reference evidence="9" key="1">
    <citation type="submission" date="2020-10" db="EMBL/GenBank/DDBJ databases">
        <title>ChiBAC.</title>
        <authorList>
            <person name="Zenner C."/>
            <person name="Hitch T.C.A."/>
            <person name="Clavel T."/>
        </authorList>
    </citation>
    <scope>NUCLEOTIDE SEQUENCE</scope>
    <source>
        <strain evidence="9">DSM 107454</strain>
    </source>
</reference>
<gene>
    <name evidence="9" type="ORF">INF28_06360</name>
</gene>
<dbReference type="Pfam" id="PF00528">
    <property type="entry name" value="BPD_transp_1"/>
    <property type="match status" value="1"/>
</dbReference>
<dbReference type="GO" id="GO:0005886">
    <property type="term" value="C:plasma membrane"/>
    <property type="evidence" value="ECO:0007669"/>
    <property type="project" value="UniProtKB-SubCell"/>
</dbReference>
<dbReference type="GO" id="GO:0055085">
    <property type="term" value="P:transmembrane transport"/>
    <property type="evidence" value="ECO:0007669"/>
    <property type="project" value="InterPro"/>
</dbReference>
<name>A0A9D5LY26_9FIRM</name>
<comment type="similarity">
    <text evidence="7">Belongs to the binding-protein-dependent transport system permease family.</text>
</comment>
<evidence type="ECO:0000256" key="7">
    <source>
        <dbReference type="RuleBase" id="RU363032"/>
    </source>
</evidence>
<feature type="domain" description="ABC transmembrane type-1" evidence="8">
    <location>
        <begin position="57"/>
        <end position="274"/>
    </location>
</feature>
<comment type="subcellular location">
    <subcellularLocation>
        <location evidence="1 7">Cell membrane</location>
        <topology evidence="1 7">Multi-pass membrane protein</topology>
    </subcellularLocation>
</comment>
<dbReference type="InterPro" id="IPR035906">
    <property type="entry name" value="MetI-like_sf"/>
</dbReference>
<comment type="caution">
    <text evidence="9">The sequence shown here is derived from an EMBL/GenBank/DDBJ whole genome shotgun (WGS) entry which is preliminary data.</text>
</comment>
<dbReference type="Proteomes" id="UP000806542">
    <property type="component" value="Unassembled WGS sequence"/>
</dbReference>
<evidence type="ECO:0000259" key="8">
    <source>
        <dbReference type="PROSITE" id="PS50928"/>
    </source>
</evidence>
<evidence type="ECO:0000313" key="10">
    <source>
        <dbReference type="Proteomes" id="UP000806542"/>
    </source>
</evidence>
<dbReference type="PROSITE" id="PS50928">
    <property type="entry name" value="ABC_TM1"/>
    <property type="match status" value="1"/>
</dbReference>
<dbReference type="InterPro" id="IPR051393">
    <property type="entry name" value="ABC_transporter_permease"/>
</dbReference>
<feature type="transmembrane region" description="Helical" evidence="7">
    <location>
        <begin position="257"/>
        <end position="278"/>
    </location>
</feature>
<protein>
    <submittedName>
        <fullName evidence="9">Sugar ABC transporter permease</fullName>
    </submittedName>
</protein>
<dbReference type="SUPFAM" id="SSF161098">
    <property type="entry name" value="MetI-like"/>
    <property type="match status" value="1"/>
</dbReference>
<sequence length="288" mass="32668">MTLPAIILVFIFSYIPMFGIVMAFKDNKSAAGYFSGNWVGFQNFEFFFRSNDAARITFNTIFLNALFIISVLVVSLSLALLLNELSKRWLVKTYQSVMFFPHFLSWVIIGFLTFAFLSVDNGFINKILIALGREPVYWYSNPNYWPFILTIVNLLKNAGYYCIIYYAGITGIDQDLYEAASIDGASRFRRMISITIPSIMPLISVMVLLQIGKIFYADFGLFYYVPRETGVLFPRTDVIDTYAFRALRVLGNTGMSAAIGLFQSFVGFVLVLVSNLITKKINSDNALF</sequence>
<keyword evidence="6 7" id="KW-0472">Membrane</keyword>
<dbReference type="InterPro" id="IPR000515">
    <property type="entry name" value="MetI-like"/>
</dbReference>
<keyword evidence="3" id="KW-1003">Cell membrane</keyword>